<proteinExistence type="predicted"/>
<protein>
    <submittedName>
        <fullName evidence="2">Uncharacterized protein</fullName>
    </submittedName>
</protein>
<feature type="region of interest" description="Disordered" evidence="1">
    <location>
        <begin position="1"/>
        <end position="29"/>
    </location>
</feature>
<sequence length="80" mass="9059">RSNSASSIPTISVRKHSRSTGHRRFDSSGGINELVPLTFISPIERIQHSVAKREQELQQKLRERKQIGQIFNSNNTTTSN</sequence>
<evidence type="ECO:0000256" key="1">
    <source>
        <dbReference type="SAM" id="MobiDB-lite"/>
    </source>
</evidence>
<dbReference type="Proteomes" id="UP000676336">
    <property type="component" value="Unassembled WGS sequence"/>
</dbReference>
<feature type="compositionally biased region" description="Basic residues" evidence="1">
    <location>
        <begin position="13"/>
        <end position="22"/>
    </location>
</feature>
<accession>A0A8S3K246</accession>
<dbReference type="EMBL" id="CAJOBI010361341">
    <property type="protein sequence ID" value="CAF5226337.1"/>
    <property type="molecule type" value="Genomic_DNA"/>
</dbReference>
<feature type="non-terminal residue" evidence="2">
    <location>
        <position position="1"/>
    </location>
</feature>
<feature type="non-terminal residue" evidence="2">
    <location>
        <position position="80"/>
    </location>
</feature>
<reference evidence="2" key="1">
    <citation type="submission" date="2021-02" db="EMBL/GenBank/DDBJ databases">
        <authorList>
            <person name="Nowell W R."/>
        </authorList>
    </citation>
    <scope>NUCLEOTIDE SEQUENCE</scope>
</reference>
<organism evidence="2 3">
    <name type="scientific">Rotaria magnacalcarata</name>
    <dbReference type="NCBI Taxonomy" id="392030"/>
    <lineage>
        <taxon>Eukaryota</taxon>
        <taxon>Metazoa</taxon>
        <taxon>Spiralia</taxon>
        <taxon>Gnathifera</taxon>
        <taxon>Rotifera</taxon>
        <taxon>Eurotatoria</taxon>
        <taxon>Bdelloidea</taxon>
        <taxon>Philodinida</taxon>
        <taxon>Philodinidae</taxon>
        <taxon>Rotaria</taxon>
    </lineage>
</organism>
<evidence type="ECO:0000313" key="2">
    <source>
        <dbReference type="EMBL" id="CAF5226337.1"/>
    </source>
</evidence>
<gene>
    <name evidence="2" type="ORF">SMN809_LOCUS84741</name>
</gene>
<dbReference type="AlphaFoldDB" id="A0A8S3K246"/>
<feature type="compositionally biased region" description="Polar residues" evidence="1">
    <location>
        <begin position="1"/>
        <end position="10"/>
    </location>
</feature>
<evidence type="ECO:0000313" key="3">
    <source>
        <dbReference type="Proteomes" id="UP000676336"/>
    </source>
</evidence>
<comment type="caution">
    <text evidence="2">The sequence shown here is derived from an EMBL/GenBank/DDBJ whole genome shotgun (WGS) entry which is preliminary data.</text>
</comment>
<name>A0A8S3K246_9BILA</name>